<reference evidence="2 3" key="1">
    <citation type="submission" date="2016-07" db="EMBL/GenBank/DDBJ databases">
        <title>Genome and transcriptome analysis of iron-reducing fermentative bacteria Anoxybacter fermentans.</title>
        <authorList>
            <person name="Zeng X."/>
            <person name="Shao Z."/>
        </authorList>
    </citation>
    <scope>NUCLEOTIDE SEQUENCE [LARGE SCALE GENOMIC DNA]</scope>
    <source>
        <strain evidence="2 3">DY22613</strain>
    </source>
</reference>
<dbReference type="KEGG" id="aft:BBF96_12485"/>
<keyword evidence="1" id="KW-1133">Transmembrane helix</keyword>
<dbReference type="EMBL" id="CP016379">
    <property type="protein sequence ID" value="AZR74142.1"/>
    <property type="molecule type" value="Genomic_DNA"/>
</dbReference>
<keyword evidence="1" id="KW-0812">Transmembrane</keyword>
<organism evidence="2 3">
    <name type="scientific">Anoxybacter fermentans</name>
    <dbReference type="NCBI Taxonomy" id="1323375"/>
    <lineage>
        <taxon>Bacteria</taxon>
        <taxon>Bacillati</taxon>
        <taxon>Bacillota</taxon>
        <taxon>Clostridia</taxon>
        <taxon>Halanaerobiales</taxon>
        <taxon>Anoxybacter</taxon>
    </lineage>
</organism>
<dbReference type="AlphaFoldDB" id="A0A3Q9HRS6"/>
<evidence type="ECO:0000313" key="2">
    <source>
        <dbReference type="EMBL" id="AZR74142.1"/>
    </source>
</evidence>
<gene>
    <name evidence="2" type="ORF">BBF96_12485</name>
</gene>
<feature type="transmembrane region" description="Helical" evidence="1">
    <location>
        <begin position="37"/>
        <end position="55"/>
    </location>
</feature>
<name>A0A3Q9HRS6_9FIRM</name>
<proteinExistence type="predicted"/>
<evidence type="ECO:0000313" key="3">
    <source>
        <dbReference type="Proteomes" id="UP000267250"/>
    </source>
</evidence>
<accession>A0A3Q9HRS6</accession>
<protein>
    <submittedName>
        <fullName evidence="2">Uncharacterized protein</fullName>
    </submittedName>
</protein>
<keyword evidence="3" id="KW-1185">Reference proteome</keyword>
<dbReference type="RefSeq" id="WP_127017494.1">
    <property type="nucleotide sequence ID" value="NZ_CP016379.1"/>
</dbReference>
<feature type="transmembrane region" description="Helical" evidence="1">
    <location>
        <begin position="6"/>
        <end position="25"/>
    </location>
</feature>
<keyword evidence="1" id="KW-0472">Membrane</keyword>
<dbReference type="Proteomes" id="UP000267250">
    <property type="component" value="Chromosome"/>
</dbReference>
<sequence length="59" mass="6916">MNKILLSILITILIGFALLFYNIYFDWSIGISKTFNFSILIITFGFFILILYGILKYQN</sequence>
<evidence type="ECO:0000256" key="1">
    <source>
        <dbReference type="SAM" id="Phobius"/>
    </source>
</evidence>